<dbReference type="InterPro" id="IPR008271">
    <property type="entry name" value="Ser/Thr_kinase_AS"/>
</dbReference>
<gene>
    <name evidence="9" type="ORF">ACFFTR_39490</name>
</gene>
<dbReference type="GO" id="GO:0004674">
    <property type="term" value="F:protein serine/threonine kinase activity"/>
    <property type="evidence" value="ECO:0007669"/>
    <property type="project" value="UniProtKB-EC"/>
</dbReference>
<dbReference type="CDD" id="cd14014">
    <property type="entry name" value="STKc_PknB_like"/>
    <property type="match status" value="1"/>
</dbReference>
<keyword evidence="2" id="KW-0723">Serine/threonine-protein kinase</keyword>
<feature type="domain" description="Protein kinase" evidence="8">
    <location>
        <begin position="14"/>
        <end position="264"/>
    </location>
</feature>
<dbReference type="SUPFAM" id="SSF56112">
    <property type="entry name" value="Protein kinase-like (PK-like)"/>
    <property type="match status" value="1"/>
</dbReference>
<name>A0ABV5MK10_9ACTN</name>
<evidence type="ECO:0000256" key="6">
    <source>
        <dbReference type="ARBA" id="ARBA00022840"/>
    </source>
</evidence>
<keyword evidence="3 9" id="KW-0808">Transferase</keyword>
<dbReference type="EC" id="2.7.11.1" evidence="1"/>
<evidence type="ECO:0000256" key="4">
    <source>
        <dbReference type="ARBA" id="ARBA00022741"/>
    </source>
</evidence>
<evidence type="ECO:0000256" key="7">
    <source>
        <dbReference type="SAM" id="MobiDB-lite"/>
    </source>
</evidence>
<dbReference type="Gene3D" id="1.10.510.10">
    <property type="entry name" value="Transferase(Phosphotransferase) domain 1"/>
    <property type="match status" value="1"/>
</dbReference>
<reference evidence="9 10" key="1">
    <citation type="submission" date="2024-09" db="EMBL/GenBank/DDBJ databases">
        <authorList>
            <person name="Sun Q."/>
            <person name="Mori K."/>
        </authorList>
    </citation>
    <scope>NUCLEOTIDE SEQUENCE [LARGE SCALE GENOMIC DNA]</scope>
    <source>
        <strain evidence="9 10">JCM 3307</strain>
    </source>
</reference>
<dbReference type="PROSITE" id="PS50011">
    <property type="entry name" value="PROTEIN_KINASE_DOM"/>
    <property type="match status" value="1"/>
</dbReference>
<keyword evidence="6" id="KW-0067">ATP-binding</keyword>
<dbReference type="PANTHER" id="PTHR43289">
    <property type="entry name" value="MITOGEN-ACTIVATED PROTEIN KINASE KINASE KINASE 20-RELATED"/>
    <property type="match status" value="1"/>
</dbReference>
<evidence type="ECO:0000256" key="1">
    <source>
        <dbReference type="ARBA" id="ARBA00012513"/>
    </source>
</evidence>
<dbReference type="EMBL" id="JBHMCA010000063">
    <property type="protein sequence ID" value="MFB9449198.1"/>
    <property type="molecule type" value="Genomic_DNA"/>
</dbReference>
<keyword evidence="10" id="KW-1185">Reference proteome</keyword>
<dbReference type="Proteomes" id="UP001589608">
    <property type="component" value="Unassembled WGS sequence"/>
</dbReference>
<evidence type="ECO:0000256" key="3">
    <source>
        <dbReference type="ARBA" id="ARBA00022679"/>
    </source>
</evidence>
<evidence type="ECO:0000256" key="2">
    <source>
        <dbReference type="ARBA" id="ARBA00022527"/>
    </source>
</evidence>
<accession>A0ABV5MK10</accession>
<dbReference type="PROSITE" id="PS00108">
    <property type="entry name" value="PROTEIN_KINASE_ST"/>
    <property type="match status" value="1"/>
</dbReference>
<dbReference type="Pfam" id="PF00069">
    <property type="entry name" value="Pkinase"/>
    <property type="match status" value="1"/>
</dbReference>
<keyword evidence="4" id="KW-0547">Nucleotide-binding</keyword>
<evidence type="ECO:0000313" key="9">
    <source>
        <dbReference type="EMBL" id="MFB9449198.1"/>
    </source>
</evidence>
<keyword evidence="5 9" id="KW-0418">Kinase</keyword>
<evidence type="ECO:0000259" key="8">
    <source>
        <dbReference type="PROSITE" id="PS50011"/>
    </source>
</evidence>
<dbReference type="PANTHER" id="PTHR43289:SF6">
    <property type="entry name" value="SERINE_THREONINE-PROTEIN KINASE NEKL-3"/>
    <property type="match status" value="1"/>
</dbReference>
<comment type="caution">
    <text evidence="9">The sequence shown here is derived from an EMBL/GenBank/DDBJ whole genome shotgun (WGS) entry which is preliminary data.</text>
</comment>
<dbReference type="RefSeq" id="WP_223092863.1">
    <property type="nucleotide sequence ID" value="NZ_CP061913.1"/>
</dbReference>
<feature type="region of interest" description="Disordered" evidence="7">
    <location>
        <begin position="376"/>
        <end position="403"/>
    </location>
</feature>
<sequence>MTNAAIAPPHIDGYRYVGRIDGGGHSEVFRYRQVDLDREVAVKVLAGAAAGARVHEAKAMARLGDHPNIVQVFSTGVADGHAYIIMALCPGADLSKLLANGPFDVRRVLRIGVQIAGAVRVAHKAGILHRDIKPANILTDEYGPQLTDFGIAGQLVATPGEEAVGLSLPWAPREVVRGERGDVAADVYSLGATLWNLLTGRSPFEVPGRRITAAELEQRILTETAPPTGRPDVPPSLERLLARMLDPRPGCRPSSAGEVEAELIAIERAGGGPVAADAPWPVGTVPTRPAEFEATTLRGAGEALGRTTLRPVPPQPPLNATGRPLASTVHRAAPPQPAAPAADTELAPPSRRFLWTWGIATAVVVAAALAVPLAGRGGPGPEPEPTAQNAAPQDAGAGGDVVPPGPVEIVGARVDAGTVRFTWTYSAALDTDTFAWRTADNARSGVADEPELQLPDPAGTEVCLQVKVVRADGRDGTVDWPKAGCVR</sequence>
<dbReference type="InterPro" id="IPR000719">
    <property type="entry name" value="Prot_kinase_dom"/>
</dbReference>
<evidence type="ECO:0000256" key="5">
    <source>
        <dbReference type="ARBA" id="ARBA00022777"/>
    </source>
</evidence>
<proteinExistence type="predicted"/>
<dbReference type="SMART" id="SM00220">
    <property type="entry name" value="S_TKc"/>
    <property type="match status" value="1"/>
</dbReference>
<organism evidence="9 10">
    <name type="scientific">Dactylosporangium vinaceum</name>
    <dbReference type="NCBI Taxonomy" id="53362"/>
    <lineage>
        <taxon>Bacteria</taxon>
        <taxon>Bacillati</taxon>
        <taxon>Actinomycetota</taxon>
        <taxon>Actinomycetes</taxon>
        <taxon>Micromonosporales</taxon>
        <taxon>Micromonosporaceae</taxon>
        <taxon>Dactylosporangium</taxon>
    </lineage>
</organism>
<protein>
    <recommendedName>
        <fullName evidence="1">non-specific serine/threonine protein kinase</fullName>
        <ecNumber evidence="1">2.7.11.1</ecNumber>
    </recommendedName>
</protein>
<evidence type="ECO:0000313" key="10">
    <source>
        <dbReference type="Proteomes" id="UP001589608"/>
    </source>
</evidence>
<dbReference type="InterPro" id="IPR011009">
    <property type="entry name" value="Kinase-like_dom_sf"/>
</dbReference>